<feature type="transmembrane region" description="Helical" evidence="9">
    <location>
        <begin position="143"/>
        <end position="163"/>
    </location>
</feature>
<dbReference type="PRINTS" id="PR00237">
    <property type="entry name" value="GPCRRHODOPSN"/>
</dbReference>
<feature type="transmembrane region" description="Helical" evidence="9">
    <location>
        <begin position="108"/>
        <end position="131"/>
    </location>
</feature>
<keyword evidence="6" id="KW-0675">Receptor</keyword>
<keyword evidence="2 9" id="KW-0812">Transmembrane</keyword>
<feature type="region of interest" description="Disordered" evidence="8">
    <location>
        <begin position="346"/>
        <end position="380"/>
    </location>
</feature>
<dbReference type="PANTHER" id="PTHR24238:SF57">
    <property type="entry name" value="G-PROTEIN COUPLED RECEPTOR 83"/>
    <property type="match status" value="1"/>
</dbReference>
<dbReference type="PANTHER" id="PTHR24238">
    <property type="entry name" value="G-PROTEIN COUPLED RECEPTOR"/>
    <property type="match status" value="1"/>
</dbReference>
<feature type="chain" id="PRO_5019237014" evidence="10">
    <location>
        <begin position="18"/>
        <end position="380"/>
    </location>
</feature>
<dbReference type="AlphaFoldDB" id="A0A452TM85"/>
<comment type="subcellular location">
    <subcellularLocation>
        <location evidence="1">Membrane</location>
        <topology evidence="1">Multi-pass membrane protein</topology>
    </subcellularLocation>
</comment>
<reference evidence="12" key="1">
    <citation type="submission" date="2019-03" db="UniProtKB">
        <authorList>
            <consortium name="Ensembl"/>
        </authorList>
    </citation>
    <scope>IDENTIFICATION</scope>
</reference>
<keyword evidence="3 9" id="KW-1133">Transmembrane helix</keyword>
<dbReference type="InterPro" id="IPR000276">
    <property type="entry name" value="GPCR_Rhodpsn"/>
</dbReference>
<keyword evidence="10" id="KW-0732">Signal</keyword>
<evidence type="ECO:0000256" key="3">
    <source>
        <dbReference type="ARBA" id="ARBA00022989"/>
    </source>
</evidence>
<dbReference type="SUPFAM" id="SSF81321">
    <property type="entry name" value="Family A G protein-coupled receptor-like"/>
    <property type="match status" value="1"/>
</dbReference>
<keyword evidence="4" id="KW-0297">G-protein coupled receptor</keyword>
<dbReference type="GeneTree" id="ENSGT00940000154336"/>
<feature type="transmembrane region" description="Helical" evidence="9">
    <location>
        <begin position="198"/>
        <end position="217"/>
    </location>
</feature>
<evidence type="ECO:0000256" key="5">
    <source>
        <dbReference type="ARBA" id="ARBA00023136"/>
    </source>
</evidence>
<dbReference type="SMART" id="SM01381">
    <property type="entry name" value="7TM_GPCR_Srsx"/>
    <property type="match status" value="1"/>
</dbReference>
<evidence type="ECO:0000256" key="4">
    <source>
        <dbReference type="ARBA" id="ARBA00023040"/>
    </source>
</evidence>
<keyword evidence="5 9" id="KW-0472">Membrane</keyword>
<dbReference type="GO" id="GO:0008188">
    <property type="term" value="F:neuropeptide receptor activity"/>
    <property type="evidence" value="ECO:0007669"/>
    <property type="project" value="TreeGrafter"/>
</dbReference>
<evidence type="ECO:0000256" key="2">
    <source>
        <dbReference type="ARBA" id="ARBA00022692"/>
    </source>
</evidence>
<gene>
    <name evidence="12" type="primary">GPR83</name>
</gene>
<feature type="domain" description="G-protein coupled receptors family 1 profile" evidence="11">
    <location>
        <begin position="6"/>
        <end position="302"/>
    </location>
</feature>
<evidence type="ECO:0000256" key="7">
    <source>
        <dbReference type="ARBA" id="ARBA00023224"/>
    </source>
</evidence>
<evidence type="ECO:0000256" key="8">
    <source>
        <dbReference type="SAM" id="MobiDB-lite"/>
    </source>
</evidence>
<evidence type="ECO:0000256" key="10">
    <source>
        <dbReference type="SAM" id="SignalP"/>
    </source>
</evidence>
<evidence type="ECO:0000256" key="6">
    <source>
        <dbReference type="ARBA" id="ARBA00023170"/>
    </source>
</evidence>
<feature type="compositionally biased region" description="Polar residues" evidence="8">
    <location>
        <begin position="357"/>
        <end position="380"/>
    </location>
</feature>
<sequence>CECWGADLLFFLSQVLLKELNSLLFEPGLEAALAVPNASHFFWSNYTFSDWQNFVGRRRYGAESQNPTVKALLIVAYSFIIVFSLFGNVLVCHVIFKNQRMHSATSLFIVNLAVADIMITLLNTPFTLVIMHPLKPRISITKGAIYVTVIWTMATFFSLPHAICQKLFTFKYSEDIVRSLCLPDFPEPADLFWKYLDLATFILLYILPLLIISVAYARVAKKLWLCNTIGDVTTEQYLALRRKKKKTIKMLMLVVVLFALCWFPLNCYVLLLSSKVIHTNNALYFAFHWLATSSTCYNPFIYCWLNENFRVELKALLSMCQRLPKPQEERPPSPVPSFRVAWTEKSSGRRVPLASNLLPSSQLQSGKTDLSSVEPTVAMS</sequence>
<organism evidence="12">
    <name type="scientific">Ursus maritimus</name>
    <name type="common">Polar bear</name>
    <name type="synonym">Thalarctos maritimus</name>
    <dbReference type="NCBI Taxonomy" id="29073"/>
    <lineage>
        <taxon>Eukaryota</taxon>
        <taxon>Metazoa</taxon>
        <taxon>Chordata</taxon>
        <taxon>Craniata</taxon>
        <taxon>Vertebrata</taxon>
        <taxon>Euteleostomi</taxon>
        <taxon>Mammalia</taxon>
        <taxon>Eutheria</taxon>
        <taxon>Laurasiatheria</taxon>
        <taxon>Carnivora</taxon>
        <taxon>Caniformia</taxon>
        <taxon>Ursidae</taxon>
        <taxon>Ursus</taxon>
    </lineage>
</organism>
<evidence type="ECO:0000256" key="1">
    <source>
        <dbReference type="ARBA" id="ARBA00004141"/>
    </source>
</evidence>
<dbReference type="InterPro" id="IPR017452">
    <property type="entry name" value="GPCR_Rhodpsn_7TM"/>
</dbReference>
<feature type="transmembrane region" description="Helical" evidence="9">
    <location>
        <begin position="71"/>
        <end position="96"/>
    </location>
</feature>
<dbReference type="Pfam" id="PF00001">
    <property type="entry name" value="7tm_1"/>
    <property type="match status" value="1"/>
</dbReference>
<name>A0A452TM85_URSMA</name>
<proteinExistence type="predicted"/>
<feature type="transmembrane region" description="Helical" evidence="9">
    <location>
        <begin position="283"/>
        <end position="305"/>
    </location>
</feature>
<dbReference type="Gene3D" id="1.20.1070.10">
    <property type="entry name" value="Rhodopsin 7-helix transmembrane proteins"/>
    <property type="match status" value="1"/>
</dbReference>
<dbReference type="PROSITE" id="PS50262">
    <property type="entry name" value="G_PROTEIN_RECEP_F1_2"/>
    <property type="match status" value="1"/>
</dbReference>
<dbReference type="Ensembl" id="ENSUMAT00000011205.1">
    <property type="protein sequence ID" value="ENSUMAP00000009372.1"/>
    <property type="gene ID" value="ENSUMAG00000007059.1"/>
</dbReference>
<feature type="signal peptide" evidence="10">
    <location>
        <begin position="1"/>
        <end position="17"/>
    </location>
</feature>
<evidence type="ECO:0000256" key="9">
    <source>
        <dbReference type="SAM" id="Phobius"/>
    </source>
</evidence>
<evidence type="ECO:0000313" key="12">
    <source>
        <dbReference type="Ensembl" id="ENSUMAP00000009372"/>
    </source>
</evidence>
<protein>
    <submittedName>
        <fullName evidence="12">G protein-coupled receptor 83</fullName>
    </submittedName>
</protein>
<accession>A0A452TM85</accession>
<dbReference type="GO" id="GO:0005886">
    <property type="term" value="C:plasma membrane"/>
    <property type="evidence" value="ECO:0007669"/>
    <property type="project" value="TreeGrafter"/>
</dbReference>
<feature type="transmembrane region" description="Helical" evidence="9">
    <location>
        <begin position="250"/>
        <end position="271"/>
    </location>
</feature>
<evidence type="ECO:0000259" key="11">
    <source>
        <dbReference type="PROSITE" id="PS50262"/>
    </source>
</evidence>
<keyword evidence="7" id="KW-0807">Transducer</keyword>